<dbReference type="GO" id="GO:0034976">
    <property type="term" value="P:response to endoplasmic reticulum stress"/>
    <property type="evidence" value="ECO:0007669"/>
    <property type="project" value="TreeGrafter"/>
</dbReference>
<feature type="signal peptide" evidence="9">
    <location>
        <begin position="1"/>
        <end position="16"/>
    </location>
</feature>
<accession>R0KTN7</accession>
<keyword evidence="6" id="KW-0413">Isomerase</keyword>
<dbReference type="Pfam" id="PF13848">
    <property type="entry name" value="Thioredoxin_6"/>
    <property type="match status" value="1"/>
</dbReference>
<dbReference type="GO" id="GO:0006457">
    <property type="term" value="P:protein folding"/>
    <property type="evidence" value="ECO:0007669"/>
    <property type="project" value="TreeGrafter"/>
</dbReference>
<dbReference type="InterPro" id="IPR036249">
    <property type="entry name" value="Thioredoxin-like_sf"/>
</dbReference>
<dbReference type="OMA" id="GTTHNDF"/>
<keyword evidence="9" id="KW-0732">Signal</keyword>
<evidence type="ECO:0000256" key="3">
    <source>
        <dbReference type="ARBA" id="ARBA00006347"/>
    </source>
</evidence>
<dbReference type="GO" id="GO:0003756">
    <property type="term" value="F:protein disulfide isomerase activity"/>
    <property type="evidence" value="ECO:0007669"/>
    <property type="project" value="UniProtKB-EC"/>
</dbReference>
<feature type="chain" id="PRO_5004354424" description="protein disulfide-isomerase" evidence="9">
    <location>
        <begin position="17"/>
        <end position="433"/>
    </location>
</feature>
<keyword evidence="5" id="KW-0256">Endoplasmic reticulum</keyword>
<dbReference type="Proteomes" id="UP000016927">
    <property type="component" value="Unassembled WGS sequence"/>
</dbReference>
<evidence type="ECO:0000256" key="6">
    <source>
        <dbReference type="ARBA" id="ARBA00023235"/>
    </source>
</evidence>
<comment type="similarity">
    <text evidence="3">Belongs to the protein disulfide isomerase family.</text>
</comment>
<sequence length="433" mass="49150">MKFLIFISLLLAEVQVDRNLKKEEQKDKPKIAIDFFGKQMSIFEDDVPRANEIISKFKLPPSDINKISSNLDNIVSDPEAELRRGERSFALYFVDEKTILSTSDHVDDNISVFISTDENLAKSMDCPFPGVYAYSALDKVAYRIPLEGRSSKNINAVIKTPILGPISYENFGLYRATEMPLLYLFSRPDEMEKTKKLAYEKAKKCRNVGKFVIIPFDSARITPDVFGFTEVDLPTLVFINEKSKYNLPNADTKDFEVFISDVIEGRAVPFYASETEPENNEDRDLKVITRNNLNRILEESTKDRLVVFSSPECGFCRTFKPILEDLGKIVKENANDKLFVGSSDITLNDIPDFDVSSVPVIFLIKSGTNERIKMESGDRTLLSLAKFIKEKGGHSVDLTPYLPKEEEPIAEKPVEELPVEEPVPEKISEREEL</sequence>
<dbReference type="PANTHER" id="PTHR18929">
    <property type="entry name" value="PROTEIN DISULFIDE ISOMERASE"/>
    <property type="match status" value="1"/>
</dbReference>
<dbReference type="HOGENOM" id="CLU_036412_0_0_1"/>
<dbReference type="VEuPathDB" id="MicrosporidiaDB:NBO_65g0001"/>
<evidence type="ECO:0000256" key="8">
    <source>
        <dbReference type="SAM" id="MobiDB-lite"/>
    </source>
</evidence>
<feature type="region of interest" description="Disordered" evidence="8">
    <location>
        <begin position="398"/>
        <end position="433"/>
    </location>
</feature>
<feature type="compositionally biased region" description="Basic and acidic residues" evidence="8">
    <location>
        <begin position="403"/>
        <end position="415"/>
    </location>
</feature>
<evidence type="ECO:0000256" key="5">
    <source>
        <dbReference type="ARBA" id="ARBA00022824"/>
    </source>
</evidence>
<evidence type="ECO:0000313" key="11">
    <source>
        <dbReference type="EMBL" id="EOB13597.1"/>
    </source>
</evidence>
<dbReference type="PROSITE" id="PS51352">
    <property type="entry name" value="THIOREDOXIN_2"/>
    <property type="match status" value="1"/>
</dbReference>
<evidence type="ECO:0000256" key="9">
    <source>
        <dbReference type="SAM" id="SignalP"/>
    </source>
</evidence>
<dbReference type="EMBL" id="KB908973">
    <property type="protein sequence ID" value="EOB13597.1"/>
    <property type="molecule type" value="Genomic_DNA"/>
</dbReference>
<reference evidence="11 12" key="1">
    <citation type="journal article" date="2013" name="BMC Genomics">
        <title>Comparative genomics of parasitic silkworm microsporidia reveal an association between genome expansion and host adaptation.</title>
        <authorList>
            <person name="Pan G."/>
            <person name="Xu J."/>
            <person name="Li T."/>
            <person name="Xia Q."/>
            <person name="Liu S.L."/>
            <person name="Zhang G."/>
            <person name="Li S."/>
            <person name="Li C."/>
            <person name="Liu H."/>
            <person name="Yang L."/>
            <person name="Liu T."/>
            <person name="Zhang X."/>
            <person name="Wu Z."/>
            <person name="Fan W."/>
            <person name="Dang X."/>
            <person name="Xiang H."/>
            <person name="Tao M."/>
            <person name="Li Y."/>
            <person name="Hu J."/>
            <person name="Li Z."/>
            <person name="Lin L."/>
            <person name="Luo J."/>
            <person name="Geng L."/>
            <person name="Wang L."/>
            <person name="Long M."/>
            <person name="Wan Y."/>
            <person name="He N."/>
            <person name="Zhang Z."/>
            <person name="Lu C."/>
            <person name="Keeling P.J."/>
            <person name="Wang J."/>
            <person name="Xiang Z."/>
            <person name="Zhou Z."/>
        </authorList>
    </citation>
    <scope>NUCLEOTIDE SEQUENCE [LARGE SCALE GENOMIC DNA]</scope>
    <source>
        <strain evidence="12">CQ1 / CVCC 102059</strain>
    </source>
</reference>
<proteinExistence type="inferred from homology"/>
<feature type="domain" description="Thioredoxin" evidence="10">
    <location>
        <begin position="262"/>
        <end position="393"/>
    </location>
</feature>
<evidence type="ECO:0000259" key="10">
    <source>
        <dbReference type="PROSITE" id="PS51352"/>
    </source>
</evidence>
<dbReference type="EC" id="5.3.4.1" evidence="4"/>
<protein>
    <recommendedName>
        <fullName evidence="4">protein disulfide-isomerase</fullName>
        <ecNumber evidence="4">5.3.4.1</ecNumber>
    </recommendedName>
</protein>
<dbReference type="Gene3D" id="3.40.30.10">
    <property type="entry name" value="Glutaredoxin"/>
    <property type="match status" value="2"/>
</dbReference>
<evidence type="ECO:0000256" key="7">
    <source>
        <dbReference type="ARBA" id="ARBA00023284"/>
    </source>
</evidence>
<dbReference type="OrthoDB" id="427280at2759"/>
<organism evidence="11 12">
    <name type="scientific">Nosema bombycis (strain CQ1 / CVCC 102059)</name>
    <name type="common">Microsporidian parasite</name>
    <name type="synonym">Pebrine of silkworm</name>
    <dbReference type="NCBI Taxonomy" id="578461"/>
    <lineage>
        <taxon>Eukaryota</taxon>
        <taxon>Fungi</taxon>
        <taxon>Fungi incertae sedis</taxon>
        <taxon>Microsporidia</taxon>
        <taxon>Nosematidae</taxon>
        <taxon>Nosema</taxon>
    </lineage>
</organism>
<dbReference type="SUPFAM" id="SSF52833">
    <property type="entry name" value="Thioredoxin-like"/>
    <property type="match status" value="2"/>
</dbReference>
<evidence type="ECO:0000256" key="2">
    <source>
        <dbReference type="ARBA" id="ARBA00004319"/>
    </source>
</evidence>
<gene>
    <name evidence="11" type="primary">PDI1</name>
    <name evidence="11" type="ORF">NBO_65g0001</name>
</gene>
<comment type="catalytic activity">
    <reaction evidence="1">
        <text>Catalyzes the rearrangement of -S-S- bonds in proteins.</text>
        <dbReference type="EC" id="5.3.4.1"/>
    </reaction>
</comment>
<dbReference type="Pfam" id="PF00085">
    <property type="entry name" value="Thioredoxin"/>
    <property type="match status" value="1"/>
</dbReference>
<dbReference type="STRING" id="578461.R0KTN7"/>
<keyword evidence="12" id="KW-1185">Reference proteome</keyword>
<dbReference type="AlphaFoldDB" id="R0KTN7"/>
<comment type="subcellular location">
    <subcellularLocation>
        <location evidence="2">Endoplasmic reticulum lumen</location>
    </subcellularLocation>
</comment>
<keyword evidence="7" id="KW-0676">Redox-active center</keyword>
<dbReference type="PANTHER" id="PTHR18929:SF132">
    <property type="entry name" value="PROTEIN DISULFIDE-ISOMERASE A3"/>
    <property type="match status" value="1"/>
</dbReference>
<name>R0KTN7_NOSB1</name>
<evidence type="ECO:0000256" key="4">
    <source>
        <dbReference type="ARBA" id="ARBA00012723"/>
    </source>
</evidence>
<feature type="compositionally biased region" description="Basic and acidic residues" evidence="8">
    <location>
        <begin position="423"/>
        <end position="433"/>
    </location>
</feature>
<evidence type="ECO:0000256" key="1">
    <source>
        <dbReference type="ARBA" id="ARBA00001182"/>
    </source>
</evidence>
<dbReference type="GO" id="GO:0005788">
    <property type="term" value="C:endoplasmic reticulum lumen"/>
    <property type="evidence" value="ECO:0007669"/>
    <property type="project" value="UniProtKB-SubCell"/>
</dbReference>
<dbReference type="InterPro" id="IPR013766">
    <property type="entry name" value="Thioredoxin_domain"/>
</dbReference>
<evidence type="ECO:0000313" key="12">
    <source>
        <dbReference type="Proteomes" id="UP000016927"/>
    </source>
</evidence>